<dbReference type="AlphaFoldDB" id="A0A7W8GAQ4"/>
<proteinExistence type="inferred from homology"/>
<dbReference type="PANTHER" id="PTHR42994">
    <property type="entry name" value="PEPTIDASE T"/>
    <property type="match status" value="1"/>
</dbReference>
<evidence type="ECO:0000256" key="5">
    <source>
        <dbReference type="ARBA" id="ARBA00022833"/>
    </source>
</evidence>
<feature type="binding site" evidence="9">
    <location>
        <position position="151"/>
    </location>
    <ligand>
        <name>Zn(2+)</name>
        <dbReference type="ChEBI" id="CHEBI:29105"/>
        <label>1</label>
    </ligand>
</feature>
<evidence type="ECO:0000256" key="3">
    <source>
        <dbReference type="ARBA" id="ARBA00022723"/>
    </source>
</evidence>
<dbReference type="InterPro" id="IPR010161">
    <property type="entry name" value="Peptidase_M20B"/>
</dbReference>
<keyword evidence="5 9" id="KW-0862">Zinc</keyword>
<evidence type="ECO:0000256" key="2">
    <source>
        <dbReference type="ARBA" id="ARBA00022670"/>
    </source>
</evidence>
<protein>
    <recommendedName>
        <fullName evidence="7">Peptidase T</fullName>
        <ecNumber evidence="7">3.4.11.4</ecNumber>
    </recommendedName>
</protein>
<feature type="active site" evidence="8">
    <location>
        <position position="90"/>
    </location>
</feature>
<keyword evidence="3 9" id="KW-0479">Metal-binding</keyword>
<reference evidence="11 12" key="1">
    <citation type="submission" date="2020-08" db="EMBL/GenBank/DDBJ databases">
        <title>Genomic Encyclopedia of Type Strains, Phase IV (KMG-IV): sequencing the most valuable type-strain genomes for metagenomic binning, comparative biology and taxonomic classification.</title>
        <authorList>
            <person name="Goeker M."/>
        </authorList>
    </citation>
    <scope>NUCLEOTIDE SEQUENCE [LARGE SCALE GENOMIC DNA]</scope>
    <source>
        <strain evidence="11 12">DSM 103462</strain>
    </source>
</reference>
<organism evidence="11 12">
    <name type="scientific">Treponema ruminis</name>
    <dbReference type="NCBI Taxonomy" id="744515"/>
    <lineage>
        <taxon>Bacteria</taxon>
        <taxon>Pseudomonadati</taxon>
        <taxon>Spirochaetota</taxon>
        <taxon>Spirochaetia</taxon>
        <taxon>Spirochaetales</taxon>
        <taxon>Treponemataceae</taxon>
        <taxon>Treponema</taxon>
    </lineage>
</organism>
<feature type="domain" description="Peptidase M20 dimerisation" evidence="10">
    <location>
        <begin position="220"/>
        <end position="313"/>
    </location>
</feature>
<evidence type="ECO:0000256" key="7">
    <source>
        <dbReference type="NCBIfam" id="TIGR01882"/>
    </source>
</evidence>
<dbReference type="NCBIfam" id="TIGR01882">
    <property type="entry name" value="peptidase-T"/>
    <property type="match status" value="1"/>
</dbReference>
<feature type="binding site" evidence="9">
    <location>
        <position position="389"/>
    </location>
    <ligand>
        <name>Zn(2+)</name>
        <dbReference type="ChEBI" id="CHEBI:29105"/>
        <label>2</label>
    </ligand>
</feature>
<evidence type="ECO:0000259" key="10">
    <source>
        <dbReference type="Pfam" id="PF07687"/>
    </source>
</evidence>
<evidence type="ECO:0000313" key="12">
    <source>
        <dbReference type="Proteomes" id="UP000518887"/>
    </source>
</evidence>
<keyword evidence="12" id="KW-1185">Reference proteome</keyword>
<dbReference type="SUPFAM" id="SSF53187">
    <property type="entry name" value="Zn-dependent exopeptidases"/>
    <property type="match status" value="1"/>
</dbReference>
<dbReference type="InterPro" id="IPR011650">
    <property type="entry name" value="Peptidase_M20_dimer"/>
</dbReference>
<evidence type="ECO:0000256" key="1">
    <source>
        <dbReference type="ARBA" id="ARBA00009692"/>
    </source>
</evidence>
<feature type="binding site" evidence="9">
    <location>
        <position position="208"/>
    </location>
    <ligand>
        <name>Zn(2+)</name>
        <dbReference type="ChEBI" id="CHEBI:29105"/>
        <label>1</label>
    </ligand>
</feature>
<comment type="similarity">
    <text evidence="1">Belongs to the peptidase M20B family.</text>
</comment>
<dbReference type="PIRSF" id="PIRSF037215">
    <property type="entry name" value="Peptidase_M20B"/>
    <property type="match status" value="1"/>
</dbReference>
<dbReference type="NCBIfam" id="NF009920">
    <property type="entry name" value="PRK13381.1"/>
    <property type="match status" value="1"/>
</dbReference>
<keyword evidence="2" id="KW-0645">Protease</keyword>
<dbReference type="GO" id="GO:0045148">
    <property type="term" value="F:tripeptide aminopeptidase activity"/>
    <property type="evidence" value="ECO:0007669"/>
    <property type="project" value="UniProtKB-UniRule"/>
</dbReference>
<dbReference type="PROSITE" id="PS00759">
    <property type="entry name" value="ARGE_DAPE_CPG2_2"/>
    <property type="match status" value="1"/>
</dbReference>
<dbReference type="RefSeq" id="WP_184660755.1">
    <property type="nucleotide sequence ID" value="NZ_CP031518.1"/>
</dbReference>
<dbReference type="Gene3D" id="3.30.70.360">
    <property type="match status" value="1"/>
</dbReference>
<sequence length="413" mass="45150">MIKNELTSSLLERFLRYVQVWTTSDSNSAGRGNQPSTKNQFDLAGILESELKSLGLEDVQVTDHCYVYGRLTASKGLEKIEPFCLLAHIDTVEEVSGKDVKPQIHKNYGGEDIVLKSGDILSPQKDLALAESARNQETIITSDGTTLLGADDKAGVAEIMTALEYFSKNPQAKHGQIEVCFSPDEETGHGMDNVPLNLIKSKYAYTVDGGHIGELETECFNAFKSEVTFTGVSVHTGTARGILVNAITMASNFVTNLPRHESPETTSGYEGFYAPMSIEGSIESAKVVIFLRDFDSESMEKRKALVETLAKASAASFGGKAEVCHTQQYLNMKDGFKNRPDVIENLVAAYKKAGVQPVFTPIRGGTDGSRLTEMGIPCPNIFTGGHNYHSRTEWASLEQMEKAMTVLVNLIEK</sequence>
<dbReference type="EMBL" id="JACHFQ010000007">
    <property type="protein sequence ID" value="MBB5226987.1"/>
    <property type="molecule type" value="Genomic_DNA"/>
</dbReference>
<dbReference type="Pfam" id="PF01546">
    <property type="entry name" value="Peptidase_M20"/>
    <property type="match status" value="1"/>
</dbReference>
<evidence type="ECO:0000313" key="11">
    <source>
        <dbReference type="EMBL" id="MBB5226987.1"/>
    </source>
</evidence>
<dbReference type="InterPro" id="IPR036264">
    <property type="entry name" value="Bact_exopeptidase_dim_dom"/>
</dbReference>
<comment type="caution">
    <text evidence="11">The sequence shown here is derived from an EMBL/GenBank/DDBJ whole genome shotgun (WGS) entry which is preliminary data.</text>
</comment>
<dbReference type="GO" id="GO:0006508">
    <property type="term" value="P:proteolysis"/>
    <property type="evidence" value="ECO:0007669"/>
    <property type="project" value="UniProtKB-UniRule"/>
</dbReference>
<evidence type="ECO:0000256" key="9">
    <source>
        <dbReference type="PIRSR" id="PIRSR037215-2"/>
    </source>
</evidence>
<keyword evidence="11" id="KW-0031">Aminopeptidase</keyword>
<evidence type="ECO:0000256" key="6">
    <source>
        <dbReference type="ARBA" id="ARBA00023049"/>
    </source>
</evidence>
<evidence type="ECO:0000256" key="4">
    <source>
        <dbReference type="ARBA" id="ARBA00022801"/>
    </source>
</evidence>
<comment type="cofactor">
    <cofactor evidence="9">
        <name>Zn(2+)</name>
        <dbReference type="ChEBI" id="CHEBI:29105"/>
    </cofactor>
    <text evidence="9">Binds 2 Zn(2+) ions per subunit.</text>
</comment>
<dbReference type="GO" id="GO:0008237">
    <property type="term" value="F:metallopeptidase activity"/>
    <property type="evidence" value="ECO:0007669"/>
    <property type="project" value="UniProtKB-KW"/>
</dbReference>
<dbReference type="SUPFAM" id="SSF55031">
    <property type="entry name" value="Bacterial exopeptidase dimerisation domain"/>
    <property type="match status" value="1"/>
</dbReference>
<keyword evidence="6" id="KW-0482">Metalloprotease</keyword>
<name>A0A7W8GAQ4_9SPIR</name>
<dbReference type="Proteomes" id="UP000518887">
    <property type="component" value="Unassembled WGS sequence"/>
</dbReference>
<dbReference type="GO" id="GO:0008270">
    <property type="term" value="F:zinc ion binding"/>
    <property type="evidence" value="ECO:0007669"/>
    <property type="project" value="InterPro"/>
</dbReference>
<accession>A0A7W8GAQ4</accession>
<dbReference type="InterPro" id="IPR001261">
    <property type="entry name" value="ArgE/DapE_CS"/>
</dbReference>
<dbReference type="GO" id="GO:0006518">
    <property type="term" value="P:peptide metabolic process"/>
    <property type="evidence" value="ECO:0007669"/>
    <property type="project" value="InterPro"/>
</dbReference>
<feature type="binding site" evidence="9">
    <location>
        <position position="151"/>
    </location>
    <ligand>
        <name>Zn(2+)</name>
        <dbReference type="ChEBI" id="CHEBI:29105"/>
        <label>2</label>
    </ligand>
</feature>
<feature type="binding site" evidence="9">
    <location>
        <position position="88"/>
    </location>
    <ligand>
        <name>Zn(2+)</name>
        <dbReference type="ChEBI" id="CHEBI:29105"/>
        <label>1</label>
    </ligand>
</feature>
<dbReference type="PANTHER" id="PTHR42994:SF1">
    <property type="entry name" value="PEPTIDASE T"/>
    <property type="match status" value="1"/>
</dbReference>
<feature type="binding site" evidence="9">
    <location>
        <position position="186"/>
    </location>
    <ligand>
        <name>Zn(2+)</name>
        <dbReference type="ChEBI" id="CHEBI:29105"/>
        <label>2</label>
    </ligand>
</feature>
<dbReference type="NCBIfam" id="NF003976">
    <property type="entry name" value="PRK05469.1"/>
    <property type="match status" value="1"/>
</dbReference>
<gene>
    <name evidence="11" type="ORF">HNP76_002375</name>
</gene>
<feature type="active site" description="Proton acceptor" evidence="8">
    <location>
        <position position="185"/>
    </location>
</feature>
<keyword evidence="4 11" id="KW-0378">Hydrolase</keyword>
<evidence type="ECO:0000256" key="8">
    <source>
        <dbReference type="PIRSR" id="PIRSR037215-1"/>
    </source>
</evidence>
<dbReference type="EC" id="3.4.11.4" evidence="7"/>
<dbReference type="Gene3D" id="3.40.630.10">
    <property type="entry name" value="Zn peptidases"/>
    <property type="match status" value="1"/>
</dbReference>
<dbReference type="Pfam" id="PF07687">
    <property type="entry name" value="M20_dimer"/>
    <property type="match status" value="1"/>
</dbReference>
<dbReference type="InterPro" id="IPR002933">
    <property type="entry name" value="Peptidase_M20"/>
</dbReference>